<evidence type="ECO:0000313" key="2">
    <source>
        <dbReference type="EMBL" id="QTE48257.1"/>
    </source>
</evidence>
<dbReference type="Proteomes" id="UP000663940">
    <property type="component" value="Chromosome"/>
</dbReference>
<name>A0AAE6JCD5_9SPHI</name>
<accession>A0AAE6JCD5</accession>
<evidence type="ECO:0000313" key="4">
    <source>
        <dbReference type="Proteomes" id="UP000663940"/>
    </source>
</evidence>
<proteinExistence type="predicted"/>
<keyword evidence="4" id="KW-1185">Reference proteome</keyword>
<evidence type="ECO:0000313" key="3">
    <source>
        <dbReference type="Proteomes" id="UP000250557"/>
    </source>
</evidence>
<dbReference type="EMBL" id="CP071880">
    <property type="protein sequence ID" value="QTE48257.1"/>
    <property type="molecule type" value="Genomic_DNA"/>
</dbReference>
<reference evidence="2 4" key="2">
    <citation type="submission" date="2021-03" db="EMBL/GenBank/DDBJ databases">
        <title>Mucilaginibacter strains isolated from gold and copper mining confer multi heavy-metal resistance.</title>
        <authorList>
            <person name="Li Y."/>
        </authorList>
    </citation>
    <scope>NUCLEOTIDE SEQUENCE [LARGE SCALE GENOMIC DNA]</scope>
    <source>
        <strain evidence="2 4">P2-4</strain>
    </source>
</reference>
<dbReference type="AlphaFoldDB" id="A0AAE6JCD5"/>
<sequence>MSHQQSPVSGRVNTQQHSTAGTADLFLFDLKNEASEHGFKADESWTLQLSTDEEIAGLKRQYYPVISSRLKPAALLEVFQVVKQRLQQTLSSSDLALTENDIARNEKKHLAAFSSKHNRK</sequence>
<reference evidence="1 3" key="1">
    <citation type="submission" date="2019-08" db="EMBL/GenBank/DDBJ databases">
        <title>Comparative genome analysis confer to the adaptation heavy metal polluted environment.</title>
        <authorList>
            <person name="Li Y."/>
        </authorList>
    </citation>
    <scope>NUCLEOTIDE SEQUENCE [LARGE SCALE GENOMIC DNA]</scope>
    <source>
        <strain evidence="1 3">P2</strain>
    </source>
</reference>
<organism evidence="1 3">
    <name type="scientific">Mucilaginibacter rubeus</name>
    <dbReference type="NCBI Taxonomy" id="2027860"/>
    <lineage>
        <taxon>Bacteria</taxon>
        <taxon>Pseudomonadati</taxon>
        <taxon>Bacteroidota</taxon>
        <taxon>Sphingobacteriia</taxon>
        <taxon>Sphingobacteriales</taxon>
        <taxon>Sphingobacteriaceae</taxon>
        <taxon>Mucilaginibacter</taxon>
    </lineage>
</organism>
<dbReference type="EMBL" id="CP043451">
    <property type="protein sequence ID" value="QEM02995.1"/>
    <property type="molecule type" value="Genomic_DNA"/>
</dbReference>
<gene>
    <name evidence="1" type="ORF">DIU31_005490</name>
    <name evidence="2" type="ORF">J3L21_22235</name>
</gene>
<protein>
    <submittedName>
        <fullName evidence="1">Uncharacterized protein</fullName>
    </submittedName>
</protein>
<evidence type="ECO:0000313" key="1">
    <source>
        <dbReference type="EMBL" id="QEM02995.1"/>
    </source>
</evidence>
<dbReference type="Proteomes" id="UP000250557">
    <property type="component" value="Chromosome"/>
</dbReference>
<dbReference type="RefSeq" id="WP_112658596.1">
    <property type="nucleotide sequence ID" value="NZ_CP043451.1"/>
</dbReference>